<gene>
    <name evidence="5" type="ORF">G3R48_04830</name>
</gene>
<dbReference type="InterPro" id="IPR050095">
    <property type="entry name" value="ECF_ABC_transporter_ATP-bd"/>
</dbReference>
<organism evidence="5 6">
    <name type="scientific">Shewanella intestini</name>
    <dbReference type="NCBI Taxonomy" id="2017544"/>
    <lineage>
        <taxon>Bacteria</taxon>
        <taxon>Pseudomonadati</taxon>
        <taxon>Pseudomonadota</taxon>
        <taxon>Gammaproteobacteria</taxon>
        <taxon>Alteromonadales</taxon>
        <taxon>Shewanellaceae</taxon>
        <taxon>Shewanella</taxon>
    </lineage>
</organism>
<keyword evidence="1" id="KW-0813">Transport</keyword>
<dbReference type="SUPFAM" id="SSF52540">
    <property type="entry name" value="P-loop containing nucleoside triphosphate hydrolases"/>
    <property type="match status" value="2"/>
</dbReference>
<evidence type="ECO:0000256" key="1">
    <source>
        <dbReference type="ARBA" id="ARBA00022448"/>
    </source>
</evidence>
<dbReference type="Gene3D" id="3.40.50.300">
    <property type="entry name" value="P-loop containing nucleotide triphosphate hydrolases"/>
    <property type="match status" value="2"/>
</dbReference>
<dbReference type="EMBL" id="JAAIKR010000003">
    <property type="protein sequence ID" value="MBR9727315.1"/>
    <property type="molecule type" value="Genomic_DNA"/>
</dbReference>
<reference evidence="5 6" key="1">
    <citation type="submission" date="2020-02" db="EMBL/GenBank/DDBJ databases">
        <title>Shewanella WXL01 sp. nov., a marine bacterium isolated from green algae in Luhuitou Fringing Reef (Northern South China Sea).</title>
        <authorList>
            <person name="Wang X."/>
        </authorList>
    </citation>
    <scope>NUCLEOTIDE SEQUENCE [LARGE SCALE GENOMIC DNA]</scope>
    <source>
        <strain evidence="5 6">MCCC 1A01895</strain>
    </source>
</reference>
<evidence type="ECO:0000313" key="6">
    <source>
        <dbReference type="Proteomes" id="UP000811844"/>
    </source>
</evidence>
<accession>A0ABS5I1M7</accession>
<dbReference type="InterPro" id="IPR015856">
    <property type="entry name" value="ABC_transpr_CbiO/EcfA_su"/>
</dbReference>
<protein>
    <submittedName>
        <fullName evidence="5">ABC transporter ATP-binding protein</fullName>
    </submittedName>
</protein>
<dbReference type="PROSITE" id="PS50893">
    <property type="entry name" value="ABC_TRANSPORTER_2"/>
    <property type="match status" value="2"/>
</dbReference>
<proteinExistence type="predicted"/>
<evidence type="ECO:0000256" key="2">
    <source>
        <dbReference type="ARBA" id="ARBA00022741"/>
    </source>
</evidence>
<keyword evidence="3 5" id="KW-0067">ATP-binding</keyword>
<feature type="domain" description="ABC transporter" evidence="4">
    <location>
        <begin position="1"/>
        <end position="228"/>
    </location>
</feature>
<feature type="domain" description="ABC transporter" evidence="4">
    <location>
        <begin position="257"/>
        <end position="475"/>
    </location>
</feature>
<dbReference type="Proteomes" id="UP000811844">
    <property type="component" value="Unassembled WGS sequence"/>
</dbReference>
<dbReference type="SMART" id="SM00382">
    <property type="entry name" value="AAA"/>
    <property type="match status" value="2"/>
</dbReference>
<sequence>MQLASLSQIDFQFNDRQGKVFNQLNLTVNQGECHCIDGPTGSGKSTILKLLTQPQAFNYDGEVKLAPSLLIGLVMQDPNIQILRQTIGAEVAFGLENLAVPAQQMPQKVATALTRVGLNLPFSTPISQLSLGQKYRLMIAAQLVLSPQLLLLDEPWAQLDDQGVAELSALLVSLLADKMSLIIIEHQPQAFNPLIDFHWQLTGGQLISYSSPEPVTPAASIKGFNQAPLPPQAASITSAHASVKPPQTVSHSPLLTIAPHHFGYLAQEPLFECARPLSVSATEMVLLTGSNGAGKSSLLTAIVGGNSDVDLAAIELFGQRPKLGIFKHRLGFLMQRPSRQLFEPTVISELQFSLKRFGLPLTQADTVLAQLELSHLKHASPHTLSYGQQHLIAFASIACTYPAFLLLDDPFAGLDDEYMKKLIKILIELNQQGCGILIASHRVIPSLSYQQHWHISHGQLTQQTRPTNTHAQAFPYAD</sequence>
<dbReference type="PANTHER" id="PTHR43553:SF1">
    <property type="entry name" value="ABC TRANSPORTER I FAMILY MEMBER 11, CHLOROPLASTIC"/>
    <property type="match status" value="1"/>
</dbReference>
<dbReference type="InterPro" id="IPR003439">
    <property type="entry name" value="ABC_transporter-like_ATP-bd"/>
</dbReference>
<dbReference type="RefSeq" id="WP_153662652.1">
    <property type="nucleotide sequence ID" value="NZ_JAAIKR010000003.1"/>
</dbReference>
<evidence type="ECO:0000256" key="3">
    <source>
        <dbReference type="ARBA" id="ARBA00022840"/>
    </source>
</evidence>
<dbReference type="InterPro" id="IPR003593">
    <property type="entry name" value="AAA+_ATPase"/>
</dbReference>
<comment type="caution">
    <text evidence="5">The sequence shown here is derived from an EMBL/GenBank/DDBJ whole genome shotgun (WGS) entry which is preliminary data.</text>
</comment>
<evidence type="ECO:0000259" key="4">
    <source>
        <dbReference type="PROSITE" id="PS50893"/>
    </source>
</evidence>
<dbReference type="CDD" id="cd03225">
    <property type="entry name" value="ABC_cobalt_CbiO_domain1"/>
    <property type="match status" value="2"/>
</dbReference>
<dbReference type="GO" id="GO:0005524">
    <property type="term" value="F:ATP binding"/>
    <property type="evidence" value="ECO:0007669"/>
    <property type="project" value="UniProtKB-KW"/>
</dbReference>
<keyword evidence="6" id="KW-1185">Reference proteome</keyword>
<dbReference type="Pfam" id="PF00005">
    <property type="entry name" value="ABC_tran"/>
    <property type="match status" value="2"/>
</dbReference>
<keyword evidence="2" id="KW-0547">Nucleotide-binding</keyword>
<name>A0ABS5I1M7_9GAMM</name>
<evidence type="ECO:0000313" key="5">
    <source>
        <dbReference type="EMBL" id="MBR9727315.1"/>
    </source>
</evidence>
<dbReference type="PANTHER" id="PTHR43553">
    <property type="entry name" value="HEAVY METAL TRANSPORTER"/>
    <property type="match status" value="1"/>
</dbReference>
<dbReference type="InterPro" id="IPR027417">
    <property type="entry name" value="P-loop_NTPase"/>
</dbReference>